<evidence type="ECO:0000313" key="4">
    <source>
        <dbReference type="Proteomes" id="UP000677082"/>
    </source>
</evidence>
<dbReference type="GO" id="GO:0006508">
    <property type="term" value="P:proteolysis"/>
    <property type="evidence" value="ECO:0007669"/>
    <property type="project" value="InterPro"/>
</dbReference>
<dbReference type="Pfam" id="PF00656">
    <property type="entry name" value="Peptidase_C14"/>
    <property type="match status" value="1"/>
</dbReference>
<feature type="region of interest" description="Disordered" evidence="1">
    <location>
        <begin position="211"/>
        <end position="259"/>
    </location>
</feature>
<evidence type="ECO:0000313" key="3">
    <source>
        <dbReference type="EMBL" id="GIM89144.1"/>
    </source>
</evidence>
<protein>
    <recommendedName>
        <fullName evidence="2">Peptidase C14 caspase domain-containing protein</fullName>
    </recommendedName>
</protein>
<dbReference type="InterPro" id="IPR011600">
    <property type="entry name" value="Pept_C14_caspase"/>
</dbReference>
<evidence type="ECO:0000256" key="1">
    <source>
        <dbReference type="SAM" id="MobiDB-lite"/>
    </source>
</evidence>
<dbReference type="EMBL" id="BOQN01000011">
    <property type="protein sequence ID" value="GIM89144.1"/>
    <property type="molecule type" value="Genomic_DNA"/>
</dbReference>
<accession>A0A919T7H1</accession>
<dbReference type="InterPro" id="IPR029030">
    <property type="entry name" value="Caspase-like_dom_sf"/>
</dbReference>
<organism evidence="3 4">
    <name type="scientific">Paractinoplanes toevensis</name>
    <dbReference type="NCBI Taxonomy" id="571911"/>
    <lineage>
        <taxon>Bacteria</taxon>
        <taxon>Bacillati</taxon>
        <taxon>Actinomycetota</taxon>
        <taxon>Actinomycetes</taxon>
        <taxon>Micromonosporales</taxon>
        <taxon>Micromonosporaceae</taxon>
        <taxon>Paractinoplanes</taxon>
    </lineage>
</organism>
<gene>
    <name evidence="3" type="ORF">Ato02nite_009370</name>
</gene>
<feature type="domain" description="Peptidase C14 caspase" evidence="2">
    <location>
        <begin position="7"/>
        <end position="75"/>
    </location>
</feature>
<feature type="compositionally biased region" description="Pro residues" evidence="1">
    <location>
        <begin position="250"/>
        <end position="259"/>
    </location>
</feature>
<proteinExistence type="predicted"/>
<reference evidence="3 4" key="1">
    <citation type="submission" date="2021-03" db="EMBL/GenBank/DDBJ databases">
        <title>Whole genome shotgun sequence of Actinoplanes toevensis NBRC 105298.</title>
        <authorList>
            <person name="Komaki H."/>
            <person name="Tamura T."/>
        </authorList>
    </citation>
    <scope>NUCLEOTIDE SEQUENCE [LARGE SCALE GENOMIC DNA]</scope>
    <source>
        <strain evidence="3 4">NBRC 105298</strain>
    </source>
</reference>
<dbReference type="RefSeq" id="WP_213005114.1">
    <property type="nucleotide sequence ID" value="NZ_BOQN01000011.1"/>
</dbReference>
<keyword evidence="4" id="KW-1185">Reference proteome</keyword>
<comment type="caution">
    <text evidence="3">The sequence shown here is derived from an EMBL/GenBank/DDBJ whole genome shotgun (WGS) entry which is preliminary data.</text>
</comment>
<dbReference type="Proteomes" id="UP000677082">
    <property type="component" value="Unassembled WGS sequence"/>
</dbReference>
<dbReference type="Gene3D" id="3.40.50.1460">
    <property type="match status" value="1"/>
</dbReference>
<dbReference type="SUPFAM" id="SSF52129">
    <property type="entry name" value="Caspase-like"/>
    <property type="match status" value="1"/>
</dbReference>
<dbReference type="AlphaFoldDB" id="A0A919T7H1"/>
<sequence>MSSAPDRHALVIATSVYDDRSLARLRAPANDALDMAAVLSDPESGGFAVTTVADARESVIRREVDQFLHGRRTGDVVGQLEGSGRVVMTASGATEYSWEGEPLDGAANQRSVFTGALVKGLRGDADRQGRGFITVDDAYDYASDEMKRLGAKQRPEIATVRGRGEIVLTRTARRPASSRAVPAAVIAGLSSADEETRFDAYVALSPWLGSQDPAEQQTGPAPAACGRRSARAGETVTGEQRRSARRGPGLPAPAGPPGC</sequence>
<dbReference type="GO" id="GO:0004197">
    <property type="term" value="F:cysteine-type endopeptidase activity"/>
    <property type="evidence" value="ECO:0007669"/>
    <property type="project" value="InterPro"/>
</dbReference>
<evidence type="ECO:0000259" key="2">
    <source>
        <dbReference type="Pfam" id="PF00656"/>
    </source>
</evidence>
<name>A0A919T7H1_9ACTN</name>